<dbReference type="EMBL" id="AASE01000006">
    <property type="protein sequence ID" value="EAT59290.1"/>
    <property type="molecule type" value="Genomic_DNA"/>
</dbReference>
<feature type="chain" id="PRO_5004179371" evidence="1">
    <location>
        <begin position="38"/>
        <end position="324"/>
    </location>
</feature>
<evidence type="ECO:0000256" key="1">
    <source>
        <dbReference type="SAM" id="SignalP"/>
    </source>
</evidence>
<reference evidence="2 3" key="2">
    <citation type="submission" date="2006-07" db="EMBL/GenBank/DDBJ databases">
        <title>Sequencing of the draft genome and assembly of Chlorobium ferroxidans DSM 13031.</title>
        <authorList>
            <consortium name="US DOE Joint Genome Institute (JGI-PGF)"/>
            <person name="Copeland A."/>
            <person name="Lucas S."/>
            <person name="Lapidus A."/>
            <person name="Barry K."/>
            <person name="Glavina del Rio T."/>
            <person name="Dalin E."/>
            <person name="Tice H."/>
            <person name="Bruce D."/>
            <person name="Pitluck S."/>
            <person name="Richardson P."/>
        </authorList>
    </citation>
    <scope>NUCLEOTIDE SEQUENCE [LARGE SCALE GENOMIC DNA]</scope>
    <source>
        <strain evidence="2 3">DSM 13031</strain>
    </source>
</reference>
<name>Q0YSC9_9CHLB</name>
<evidence type="ECO:0000313" key="3">
    <source>
        <dbReference type="Proteomes" id="UP000004162"/>
    </source>
</evidence>
<dbReference type="AlphaFoldDB" id="Q0YSC9"/>
<sequence>MFKPRLRVKLHRNVIRRFSLATAMTLYILAAWVGTQAAEIPQKTVYVLQYNLNEAVKTLQCAGVKDVSSIDKYSGSDKELGVRFFNQFIHGKLYPPEKAAYVSTNRKEALSLTAKMKTIAKGYLEKAIAQHINLETPDLQIIASAPEADYVGSIERARRLFDSCWKRELSYRIQNLKNDHETIPIDLVFEGSQLQIEQPSLVHIQLKAKRAMRSEKGCKNIIFEMQWSCLNSNGLDGGNAGARSRLYLIDGESAVYQNEYDYAGLVWFEVDPGQWRIIPWRLVSWQRVQNDKVTETIELQAFLPSVRSGYGTVSNLLYNISIKR</sequence>
<accession>Q0YSC9</accession>
<feature type="signal peptide" evidence="1">
    <location>
        <begin position="1"/>
        <end position="37"/>
    </location>
</feature>
<comment type="caution">
    <text evidence="2">The sequence shown here is derived from an EMBL/GenBank/DDBJ whole genome shotgun (WGS) entry which is preliminary data.</text>
</comment>
<keyword evidence="3" id="KW-1185">Reference proteome</keyword>
<dbReference type="Proteomes" id="UP000004162">
    <property type="component" value="Unassembled WGS sequence"/>
</dbReference>
<organism evidence="2 3">
    <name type="scientific">Chlorobium ferrooxidans DSM 13031</name>
    <dbReference type="NCBI Taxonomy" id="377431"/>
    <lineage>
        <taxon>Bacteria</taxon>
        <taxon>Pseudomonadati</taxon>
        <taxon>Chlorobiota</taxon>
        <taxon>Chlorobiia</taxon>
        <taxon>Chlorobiales</taxon>
        <taxon>Chlorobiaceae</taxon>
        <taxon>Chlorobium/Pelodictyon group</taxon>
        <taxon>Chlorobium</taxon>
    </lineage>
</organism>
<evidence type="ECO:0000313" key="2">
    <source>
        <dbReference type="EMBL" id="EAT59290.1"/>
    </source>
</evidence>
<gene>
    <name evidence="2" type="ORF">CferDRAFT_1297</name>
</gene>
<protein>
    <submittedName>
        <fullName evidence="2">Uncharacterized protein</fullName>
    </submittedName>
</protein>
<reference evidence="2 3" key="1">
    <citation type="submission" date="2006-07" db="EMBL/GenBank/DDBJ databases">
        <title>Annotation of the draft genome assembly of Chlorobium ferroxidans DSM 13031.</title>
        <authorList>
            <consortium name="US DOE Joint Genome Institute (JGI-ORNL)"/>
            <person name="Larimer F."/>
            <person name="Land M."/>
            <person name="Hauser L."/>
        </authorList>
    </citation>
    <scope>NUCLEOTIDE SEQUENCE [LARGE SCALE GENOMIC DNA]</scope>
    <source>
        <strain evidence="2 3">DSM 13031</strain>
    </source>
</reference>
<proteinExistence type="predicted"/>
<keyword evidence="1" id="KW-0732">Signal</keyword>